<dbReference type="EMBL" id="JARBJD010000022">
    <property type="protein sequence ID" value="KAK2960528.1"/>
    <property type="molecule type" value="Genomic_DNA"/>
</dbReference>
<evidence type="ECO:0000313" key="2">
    <source>
        <dbReference type="Proteomes" id="UP001281761"/>
    </source>
</evidence>
<organism evidence="1 2">
    <name type="scientific">Blattamonas nauphoetae</name>
    <dbReference type="NCBI Taxonomy" id="2049346"/>
    <lineage>
        <taxon>Eukaryota</taxon>
        <taxon>Metamonada</taxon>
        <taxon>Preaxostyla</taxon>
        <taxon>Oxymonadida</taxon>
        <taxon>Blattamonas</taxon>
    </lineage>
</organism>
<comment type="caution">
    <text evidence="1">The sequence shown here is derived from an EMBL/GenBank/DDBJ whole genome shotgun (WGS) entry which is preliminary data.</text>
</comment>
<reference evidence="1 2" key="1">
    <citation type="journal article" date="2022" name="bioRxiv">
        <title>Genomics of Preaxostyla Flagellates Illuminates Evolutionary Transitions and the Path Towards Mitochondrial Loss.</title>
        <authorList>
            <person name="Novak L.V.F."/>
            <person name="Treitli S.C."/>
            <person name="Pyrih J."/>
            <person name="Halakuc P."/>
            <person name="Pipaliya S.V."/>
            <person name="Vacek V."/>
            <person name="Brzon O."/>
            <person name="Soukal P."/>
            <person name="Eme L."/>
            <person name="Dacks J.B."/>
            <person name="Karnkowska A."/>
            <person name="Elias M."/>
            <person name="Hampl V."/>
        </authorList>
    </citation>
    <scope>NUCLEOTIDE SEQUENCE [LARGE SCALE GENOMIC DNA]</scope>
    <source>
        <strain evidence="1">NAU3</strain>
        <tissue evidence="1">Gut</tissue>
    </source>
</reference>
<protein>
    <submittedName>
        <fullName evidence="1">Uncharacterized protein</fullName>
    </submittedName>
</protein>
<sequence length="142" mass="16005">MLTQIPSSDCAQHNFVGRGCRECGGHGANGGQNEPAKKEHALFLLRRQNGRTYFADLMDGCRCRSARQFWKLGSLSPETGWMTFPNCSRAGKGFLSLRTRFHARHWQTAAQRRKTVSMKSSWHRTACSAFGRTGWLSTGEYC</sequence>
<dbReference type="Proteomes" id="UP001281761">
    <property type="component" value="Unassembled WGS sequence"/>
</dbReference>
<gene>
    <name evidence="1" type="ORF">BLNAU_4426</name>
</gene>
<keyword evidence="2" id="KW-1185">Reference proteome</keyword>
<proteinExistence type="predicted"/>
<accession>A0ABQ9Y9U4</accession>
<name>A0ABQ9Y9U4_9EUKA</name>
<evidence type="ECO:0000313" key="1">
    <source>
        <dbReference type="EMBL" id="KAK2960528.1"/>
    </source>
</evidence>